<dbReference type="eggNOG" id="KOG3573">
    <property type="taxonomic scope" value="Eukaryota"/>
</dbReference>
<dbReference type="InParanoid" id="T1G3C2"/>
<dbReference type="Pfam" id="PF00656">
    <property type="entry name" value="Peptidase_C14"/>
    <property type="match status" value="1"/>
</dbReference>
<dbReference type="OMA" id="FIIQVKH"/>
<dbReference type="PANTHER" id="PTHR48169:SF7">
    <property type="entry name" value="CASPASE 10"/>
    <property type="match status" value="1"/>
</dbReference>
<dbReference type="GO" id="GO:0005737">
    <property type="term" value="C:cytoplasm"/>
    <property type="evidence" value="ECO:0007669"/>
    <property type="project" value="UniProtKB-ARBA"/>
</dbReference>
<gene>
    <name evidence="5" type="primary">20215570</name>
    <name evidence="4" type="ORF">HELRODRAFT_78474</name>
</gene>
<evidence type="ECO:0000313" key="6">
    <source>
        <dbReference type="Proteomes" id="UP000015101"/>
    </source>
</evidence>
<keyword evidence="2" id="KW-0053">Apoptosis</keyword>
<reference evidence="4 6" key="2">
    <citation type="journal article" date="2013" name="Nature">
        <title>Insights into bilaterian evolution from three spiralian genomes.</title>
        <authorList>
            <person name="Simakov O."/>
            <person name="Marletaz F."/>
            <person name="Cho S.J."/>
            <person name="Edsinger-Gonzales E."/>
            <person name="Havlak P."/>
            <person name="Hellsten U."/>
            <person name="Kuo D.H."/>
            <person name="Larsson T."/>
            <person name="Lv J."/>
            <person name="Arendt D."/>
            <person name="Savage R."/>
            <person name="Osoegawa K."/>
            <person name="de Jong P."/>
            <person name="Grimwood J."/>
            <person name="Chapman J.A."/>
            <person name="Shapiro H."/>
            <person name="Aerts A."/>
            <person name="Otillar R.P."/>
            <person name="Terry A.Y."/>
            <person name="Boore J.L."/>
            <person name="Grigoriev I.V."/>
            <person name="Lindberg D.R."/>
            <person name="Seaver E.C."/>
            <person name="Weisblat D.A."/>
            <person name="Putnam N.H."/>
            <person name="Rokhsar D.S."/>
        </authorList>
    </citation>
    <scope>NUCLEOTIDE SEQUENCE</scope>
</reference>
<dbReference type="InterPro" id="IPR029030">
    <property type="entry name" value="Caspase-like_dom_sf"/>
</dbReference>
<dbReference type="SUPFAM" id="SSF52129">
    <property type="entry name" value="Caspase-like"/>
    <property type="match status" value="1"/>
</dbReference>
<dbReference type="HOGENOM" id="CLU_036904_3_3_1"/>
<evidence type="ECO:0000313" key="5">
    <source>
        <dbReference type="EnsemblMetazoa" id="HelroP78474"/>
    </source>
</evidence>
<dbReference type="GeneID" id="20215570"/>
<comment type="similarity">
    <text evidence="1">Belongs to the peptidase C14A family.</text>
</comment>
<dbReference type="PRINTS" id="PR00376">
    <property type="entry name" value="IL1BCENZYME"/>
</dbReference>
<name>T1G3C2_HELRO</name>
<feature type="domain" description="Caspase family p20" evidence="3">
    <location>
        <begin position="1"/>
        <end position="94"/>
    </location>
</feature>
<proteinExistence type="inferred from homology"/>
<dbReference type="GO" id="GO:0043067">
    <property type="term" value="P:regulation of programmed cell death"/>
    <property type="evidence" value="ECO:0007669"/>
    <property type="project" value="UniProtKB-ARBA"/>
</dbReference>
<organism evidence="5 6">
    <name type="scientific">Helobdella robusta</name>
    <name type="common">Californian leech</name>
    <dbReference type="NCBI Taxonomy" id="6412"/>
    <lineage>
        <taxon>Eukaryota</taxon>
        <taxon>Metazoa</taxon>
        <taxon>Spiralia</taxon>
        <taxon>Lophotrochozoa</taxon>
        <taxon>Annelida</taxon>
        <taxon>Clitellata</taxon>
        <taxon>Hirudinea</taxon>
        <taxon>Rhynchobdellida</taxon>
        <taxon>Glossiphoniidae</taxon>
        <taxon>Helobdella</taxon>
    </lineage>
</organism>
<evidence type="ECO:0000256" key="1">
    <source>
        <dbReference type="ARBA" id="ARBA00010134"/>
    </source>
</evidence>
<dbReference type="AlphaFoldDB" id="T1G3C2"/>
<dbReference type="Proteomes" id="UP000015101">
    <property type="component" value="Unassembled WGS sequence"/>
</dbReference>
<dbReference type="GO" id="GO:0006915">
    <property type="term" value="P:apoptotic process"/>
    <property type="evidence" value="ECO:0007669"/>
    <property type="project" value="UniProtKB-KW"/>
</dbReference>
<dbReference type="KEGG" id="hro:HELRODRAFT_78474"/>
<reference evidence="5" key="3">
    <citation type="submission" date="2015-06" db="UniProtKB">
        <authorList>
            <consortium name="EnsemblMetazoa"/>
        </authorList>
    </citation>
    <scope>IDENTIFICATION</scope>
</reference>
<dbReference type="EMBL" id="AMQM01004015">
    <property type="status" value="NOT_ANNOTATED_CDS"/>
    <property type="molecule type" value="Genomic_DNA"/>
</dbReference>
<evidence type="ECO:0000256" key="2">
    <source>
        <dbReference type="ARBA" id="ARBA00022703"/>
    </source>
</evidence>
<dbReference type="InterPro" id="IPR011600">
    <property type="entry name" value="Pept_C14_caspase"/>
</dbReference>
<dbReference type="GO" id="GO:0004197">
    <property type="term" value="F:cysteine-type endopeptidase activity"/>
    <property type="evidence" value="ECO:0007669"/>
    <property type="project" value="InterPro"/>
</dbReference>
<dbReference type="CTD" id="20215570"/>
<dbReference type="EnsemblMetazoa" id="HelroT78474">
    <property type="protein sequence ID" value="HelroP78474"/>
    <property type="gene ID" value="HelroG78474"/>
</dbReference>
<sequence>SAYISETFKKLRFEVDIYEDLTTSELENVLLKYQRMDHSYYGAFVCCISSHGLYGDIVTKDGLIPILKITDFFSDSACPSLKKKPKMFFIQCCQKGC</sequence>
<dbReference type="STRING" id="6412.T1G3C2"/>
<dbReference type="PANTHER" id="PTHR48169">
    <property type="entry name" value="DED DOMAIN-CONTAINING PROTEIN"/>
    <property type="match status" value="1"/>
</dbReference>
<protein>
    <recommendedName>
        <fullName evidence="3">Caspase family p20 domain-containing protein</fullName>
    </recommendedName>
</protein>
<evidence type="ECO:0000259" key="3">
    <source>
        <dbReference type="PROSITE" id="PS50208"/>
    </source>
</evidence>
<dbReference type="InterPro" id="IPR001309">
    <property type="entry name" value="Pept_C14_p20"/>
</dbReference>
<dbReference type="EMBL" id="KB096411">
    <property type="protein sequence ID" value="ESO04983.1"/>
    <property type="molecule type" value="Genomic_DNA"/>
</dbReference>
<dbReference type="OrthoDB" id="6114029at2759"/>
<dbReference type="InterPro" id="IPR015917">
    <property type="entry name" value="Pept_C14A"/>
</dbReference>
<accession>T1G3C2</accession>
<keyword evidence="6" id="KW-1185">Reference proteome</keyword>
<dbReference type="RefSeq" id="XP_009016916.1">
    <property type="nucleotide sequence ID" value="XM_009018668.1"/>
</dbReference>
<dbReference type="PROSITE" id="PS50208">
    <property type="entry name" value="CASPASE_P20"/>
    <property type="match status" value="1"/>
</dbReference>
<reference evidence="6" key="1">
    <citation type="submission" date="2012-12" db="EMBL/GenBank/DDBJ databases">
        <authorList>
            <person name="Hellsten U."/>
            <person name="Grimwood J."/>
            <person name="Chapman J.A."/>
            <person name="Shapiro H."/>
            <person name="Aerts A."/>
            <person name="Otillar R.P."/>
            <person name="Terry A.Y."/>
            <person name="Boore J.L."/>
            <person name="Simakov O."/>
            <person name="Marletaz F."/>
            <person name="Cho S.-J."/>
            <person name="Edsinger-Gonzales E."/>
            <person name="Havlak P."/>
            <person name="Kuo D.-H."/>
            <person name="Larsson T."/>
            <person name="Lv J."/>
            <person name="Arendt D."/>
            <person name="Savage R."/>
            <person name="Osoegawa K."/>
            <person name="de Jong P."/>
            <person name="Lindberg D.R."/>
            <person name="Seaver E.C."/>
            <person name="Weisblat D.A."/>
            <person name="Putnam N.H."/>
            <person name="Grigoriev I.V."/>
            <person name="Rokhsar D.S."/>
        </authorList>
    </citation>
    <scope>NUCLEOTIDE SEQUENCE</scope>
</reference>
<dbReference type="Gene3D" id="3.40.50.1460">
    <property type="match status" value="1"/>
</dbReference>
<evidence type="ECO:0000313" key="4">
    <source>
        <dbReference type="EMBL" id="ESO04983.1"/>
    </source>
</evidence>
<dbReference type="GO" id="GO:0006508">
    <property type="term" value="P:proteolysis"/>
    <property type="evidence" value="ECO:0007669"/>
    <property type="project" value="InterPro"/>
</dbReference>